<dbReference type="AlphaFoldDB" id="A0A8T0A2L3"/>
<keyword evidence="1" id="KW-0175">Coiled coil</keyword>
<protein>
    <submittedName>
        <fullName evidence="3">Uncharacterized protein</fullName>
    </submittedName>
</protein>
<keyword evidence="4" id="KW-1185">Reference proteome</keyword>
<feature type="coiled-coil region" evidence="1">
    <location>
        <begin position="127"/>
        <end position="154"/>
    </location>
</feature>
<keyword evidence="2" id="KW-0472">Membrane</keyword>
<dbReference type="Proteomes" id="UP000605970">
    <property type="component" value="Unassembled WGS sequence"/>
</dbReference>
<keyword evidence="2" id="KW-0812">Transmembrane</keyword>
<accession>A0A8T0A2L3</accession>
<reference evidence="3" key="1">
    <citation type="journal article" date="2020" name="Ecol. Evol.">
        <title>Genome structure and content of the rice root-knot nematode (Meloidogyne graminicola).</title>
        <authorList>
            <person name="Phan N.T."/>
            <person name="Danchin E.G.J."/>
            <person name="Klopp C."/>
            <person name="Perfus-Barbeoch L."/>
            <person name="Kozlowski D.K."/>
            <person name="Koutsovoulos G.D."/>
            <person name="Lopez-Roques C."/>
            <person name="Bouchez O."/>
            <person name="Zahm M."/>
            <person name="Besnard G."/>
            <person name="Bellafiore S."/>
        </authorList>
    </citation>
    <scope>NUCLEOTIDE SEQUENCE</scope>
    <source>
        <strain evidence="3">VN-18</strain>
    </source>
</reference>
<name>A0A8T0A2L3_9BILA</name>
<evidence type="ECO:0000256" key="2">
    <source>
        <dbReference type="SAM" id="Phobius"/>
    </source>
</evidence>
<dbReference type="EMBL" id="JABEBT010000002">
    <property type="protein sequence ID" value="KAF7640077.1"/>
    <property type="molecule type" value="Genomic_DNA"/>
</dbReference>
<sequence>MSVSSQLIPRARPVIELNLNVEEAMIETVDLLRTIRIQLEAITGTINERLNRTFTDAGEDITKIIKNVEIFSNNLANSTEQLYHPFIISLIFFIFLLILFACLFCILCKINNEMRRKKQNYKYLITSSKNNNKIKEEEEEEEDINKKIKKRKRLIKW</sequence>
<keyword evidence="2" id="KW-1133">Transmembrane helix</keyword>
<evidence type="ECO:0000256" key="1">
    <source>
        <dbReference type="SAM" id="Coils"/>
    </source>
</evidence>
<comment type="caution">
    <text evidence="3">The sequence shown here is derived from an EMBL/GenBank/DDBJ whole genome shotgun (WGS) entry which is preliminary data.</text>
</comment>
<gene>
    <name evidence="3" type="ORF">Mgra_00000521</name>
</gene>
<proteinExistence type="predicted"/>
<dbReference type="Gene3D" id="1.20.1070.10">
    <property type="entry name" value="Rhodopsin 7-helix transmembrane proteins"/>
    <property type="match status" value="1"/>
</dbReference>
<evidence type="ECO:0000313" key="3">
    <source>
        <dbReference type="EMBL" id="KAF7640077.1"/>
    </source>
</evidence>
<dbReference type="OrthoDB" id="5875580at2759"/>
<evidence type="ECO:0000313" key="4">
    <source>
        <dbReference type="Proteomes" id="UP000605970"/>
    </source>
</evidence>
<organism evidence="3 4">
    <name type="scientific">Meloidogyne graminicola</name>
    <dbReference type="NCBI Taxonomy" id="189291"/>
    <lineage>
        <taxon>Eukaryota</taxon>
        <taxon>Metazoa</taxon>
        <taxon>Ecdysozoa</taxon>
        <taxon>Nematoda</taxon>
        <taxon>Chromadorea</taxon>
        <taxon>Rhabditida</taxon>
        <taxon>Tylenchina</taxon>
        <taxon>Tylenchomorpha</taxon>
        <taxon>Tylenchoidea</taxon>
        <taxon>Meloidogynidae</taxon>
        <taxon>Meloidogyninae</taxon>
        <taxon>Meloidogyne</taxon>
    </lineage>
</organism>
<feature type="transmembrane region" description="Helical" evidence="2">
    <location>
        <begin position="82"/>
        <end position="108"/>
    </location>
</feature>